<reference evidence="1 2" key="1">
    <citation type="submission" date="2018-12" db="EMBL/GenBank/DDBJ databases">
        <title>The Draft Genome Sequence of the Soil Bacterium Pedobacter tournemirensis R1.</title>
        <authorList>
            <person name="He J."/>
        </authorList>
    </citation>
    <scope>NUCLEOTIDE SEQUENCE [LARGE SCALE GENOMIC DNA]</scope>
    <source>
        <strain evidence="1 2">R1</strain>
    </source>
</reference>
<sequence>MPVLLLAVACTSNNQQKGNKALMVDDVPYAQSKVVFYLPNSYLKTILEELIAKKKSEIYTSDYLVYGIEPGETSATTKKFVLVLLKDQSALLHQKSKAEIAKSLATVYAPANFLRKEITIELKDGSAQVSIQGLESSAVQLLSYPSQDLAFLLKSATTTHRQSGNAQMYLDPKAIVLDYSGDDNFRKGLLAYLSERAEFQNQGFSAVYPFKFLSDFMDTAKVVFESRNPLASGIRIYKVKMKNLPEDKVEAQFAITHSIFPADFQGKLELKRRNNTVLALKDVGYNKQIPLSAGEKAWMESKVKLIGDSITPALKDAQLVPSFKNASITVEHAQQTTLANIKSGRLRYFDESVIFVIDLKK</sequence>
<dbReference type="AlphaFoldDB" id="A0A4Q0M6V0"/>
<comment type="caution">
    <text evidence="1">The sequence shown here is derived from an EMBL/GenBank/DDBJ whole genome shotgun (WGS) entry which is preliminary data.</text>
</comment>
<evidence type="ECO:0000313" key="1">
    <source>
        <dbReference type="EMBL" id="RXF68603.1"/>
    </source>
</evidence>
<dbReference type="EMBL" id="RXOC01000010">
    <property type="protein sequence ID" value="RXF68603.1"/>
    <property type="molecule type" value="Genomic_DNA"/>
</dbReference>
<protein>
    <recommendedName>
        <fullName evidence="3">DUF4831 family protein</fullName>
    </recommendedName>
</protein>
<gene>
    <name evidence="1" type="ORF">EKH83_14840</name>
</gene>
<evidence type="ECO:0000313" key="2">
    <source>
        <dbReference type="Proteomes" id="UP000290848"/>
    </source>
</evidence>
<proteinExistence type="predicted"/>
<dbReference type="Proteomes" id="UP000290848">
    <property type="component" value="Unassembled WGS sequence"/>
</dbReference>
<accession>A0A4Q0M6V0</accession>
<dbReference type="RefSeq" id="WP_128770235.1">
    <property type="nucleotide sequence ID" value="NZ_RXOC01000010.1"/>
</dbReference>
<organism evidence="1 2">
    <name type="scientific">Arcticibacter tournemirensis</name>
    <dbReference type="NCBI Taxonomy" id="699437"/>
    <lineage>
        <taxon>Bacteria</taxon>
        <taxon>Pseudomonadati</taxon>
        <taxon>Bacteroidota</taxon>
        <taxon>Sphingobacteriia</taxon>
        <taxon>Sphingobacteriales</taxon>
        <taxon>Sphingobacteriaceae</taxon>
        <taxon>Arcticibacter</taxon>
    </lineage>
</organism>
<name>A0A4Q0M6V0_9SPHI</name>
<evidence type="ECO:0008006" key="3">
    <source>
        <dbReference type="Google" id="ProtNLM"/>
    </source>
</evidence>